<evidence type="ECO:0000256" key="9">
    <source>
        <dbReference type="ARBA" id="ARBA00047883"/>
    </source>
</evidence>
<dbReference type="UniPathway" id="UPA00060">
    <property type="reaction ID" value="UER00141"/>
</dbReference>
<dbReference type="GO" id="GO:0000287">
    <property type="term" value="F:magnesium ion binding"/>
    <property type="evidence" value="ECO:0007669"/>
    <property type="project" value="UniProtKB-UniRule"/>
</dbReference>
<dbReference type="Gene3D" id="3.20.20.70">
    <property type="entry name" value="Aldolase class I"/>
    <property type="match status" value="1"/>
</dbReference>
<keyword evidence="5 10" id="KW-0460">Magnesium</keyword>
<feature type="binding site" evidence="10">
    <location>
        <position position="72"/>
    </location>
    <ligand>
        <name>4-amino-2-methyl-5-(diphosphooxymethyl)pyrimidine</name>
        <dbReference type="ChEBI" id="CHEBI:57841"/>
    </ligand>
</feature>
<feature type="binding site" evidence="10">
    <location>
        <position position="111"/>
    </location>
    <ligand>
        <name>4-amino-2-methyl-5-(diphosphooxymethyl)pyrimidine</name>
        <dbReference type="ChEBI" id="CHEBI:57841"/>
    </ligand>
</feature>
<reference evidence="15 16" key="1">
    <citation type="submission" date="2019-06" db="EMBL/GenBank/DDBJ databases">
        <title>Sequencing the genomes of 1000 actinobacteria strains.</title>
        <authorList>
            <person name="Klenk H.-P."/>
        </authorList>
    </citation>
    <scope>NUCLEOTIDE SEQUENCE [LARGE SCALE GENOMIC DNA]</scope>
    <source>
        <strain evidence="15 16">DSM 8251</strain>
    </source>
</reference>
<evidence type="ECO:0000313" key="16">
    <source>
        <dbReference type="Proteomes" id="UP000316196"/>
    </source>
</evidence>
<dbReference type="OrthoDB" id="3243336at2"/>
<name>A0A542ZR96_9ACTN</name>
<dbReference type="EC" id="2.5.1.3" evidence="10"/>
<dbReference type="GO" id="GO:0009229">
    <property type="term" value="P:thiamine diphosphate biosynthetic process"/>
    <property type="evidence" value="ECO:0007669"/>
    <property type="project" value="UniProtKB-UniRule"/>
</dbReference>
<feature type="binding site" evidence="10">
    <location>
        <begin position="41"/>
        <end position="45"/>
    </location>
    <ligand>
        <name>4-amino-2-methyl-5-(diphosphooxymethyl)pyrimidine</name>
        <dbReference type="ChEBI" id="CHEBI:57841"/>
    </ligand>
</feature>
<feature type="domain" description="Thiamine phosphate synthase/TenI" evidence="14">
    <location>
        <begin position="12"/>
        <end position="197"/>
    </location>
</feature>
<dbReference type="AlphaFoldDB" id="A0A542ZR96"/>
<evidence type="ECO:0000256" key="13">
    <source>
        <dbReference type="SAM" id="MobiDB-lite"/>
    </source>
</evidence>
<comment type="caution">
    <text evidence="15">The sequence shown here is derived from an EMBL/GenBank/DDBJ whole genome shotgun (WGS) entry which is preliminary data.</text>
</comment>
<feature type="binding site" evidence="10">
    <location>
        <position position="73"/>
    </location>
    <ligand>
        <name>Mg(2+)</name>
        <dbReference type="ChEBI" id="CHEBI:18420"/>
    </ligand>
</feature>
<dbReference type="Proteomes" id="UP000316196">
    <property type="component" value="Unassembled WGS sequence"/>
</dbReference>
<dbReference type="SUPFAM" id="SSF51391">
    <property type="entry name" value="Thiamin phosphate synthase"/>
    <property type="match status" value="1"/>
</dbReference>
<feature type="binding site" evidence="10">
    <location>
        <position position="174"/>
    </location>
    <ligand>
        <name>2-[(2R,5Z)-2-carboxy-4-methylthiazol-5(2H)-ylidene]ethyl phosphate</name>
        <dbReference type="ChEBI" id="CHEBI:62899"/>
    </ligand>
</feature>
<feature type="binding site" evidence="10">
    <location>
        <position position="141"/>
    </location>
    <ligand>
        <name>4-amino-2-methyl-5-(diphosphooxymethyl)pyrimidine</name>
        <dbReference type="ChEBI" id="CHEBI:57841"/>
    </ligand>
</feature>
<evidence type="ECO:0000256" key="4">
    <source>
        <dbReference type="ARBA" id="ARBA00022723"/>
    </source>
</evidence>
<comment type="similarity">
    <text evidence="10 11">Belongs to the thiamine-phosphate synthase family.</text>
</comment>
<keyword evidence="6 10" id="KW-0784">Thiamine biosynthesis</keyword>
<proteinExistence type="inferred from homology"/>
<comment type="catalytic activity">
    <reaction evidence="8 10 11">
        <text>2-(2-carboxy-4-methylthiazol-5-yl)ethyl phosphate + 4-amino-2-methyl-5-(diphosphooxymethyl)pyrimidine + 2 H(+) = thiamine phosphate + CO2 + diphosphate</text>
        <dbReference type="Rhea" id="RHEA:47848"/>
        <dbReference type="ChEBI" id="CHEBI:15378"/>
        <dbReference type="ChEBI" id="CHEBI:16526"/>
        <dbReference type="ChEBI" id="CHEBI:33019"/>
        <dbReference type="ChEBI" id="CHEBI:37575"/>
        <dbReference type="ChEBI" id="CHEBI:57841"/>
        <dbReference type="ChEBI" id="CHEBI:62890"/>
        <dbReference type="EC" id="2.5.1.3"/>
    </reaction>
</comment>
<dbReference type="Pfam" id="PF02581">
    <property type="entry name" value="TMP-TENI"/>
    <property type="match status" value="1"/>
</dbReference>
<dbReference type="GO" id="GO:0005737">
    <property type="term" value="C:cytoplasm"/>
    <property type="evidence" value="ECO:0007669"/>
    <property type="project" value="TreeGrafter"/>
</dbReference>
<evidence type="ECO:0000256" key="2">
    <source>
        <dbReference type="ARBA" id="ARBA00005165"/>
    </source>
</evidence>
<evidence type="ECO:0000256" key="3">
    <source>
        <dbReference type="ARBA" id="ARBA00022679"/>
    </source>
</evidence>
<dbReference type="InterPro" id="IPR034291">
    <property type="entry name" value="TMP_synthase"/>
</dbReference>
<comment type="catalytic activity">
    <reaction evidence="9 10 11">
        <text>2-[(2R,5Z)-2-carboxy-4-methylthiazol-5(2H)-ylidene]ethyl phosphate + 4-amino-2-methyl-5-(diphosphooxymethyl)pyrimidine + 2 H(+) = thiamine phosphate + CO2 + diphosphate</text>
        <dbReference type="Rhea" id="RHEA:47844"/>
        <dbReference type="ChEBI" id="CHEBI:15378"/>
        <dbReference type="ChEBI" id="CHEBI:16526"/>
        <dbReference type="ChEBI" id="CHEBI:33019"/>
        <dbReference type="ChEBI" id="CHEBI:37575"/>
        <dbReference type="ChEBI" id="CHEBI:57841"/>
        <dbReference type="ChEBI" id="CHEBI:62899"/>
        <dbReference type="EC" id="2.5.1.3"/>
    </reaction>
</comment>
<evidence type="ECO:0000256" key="1">
    <source>
        <dbReference type="ARBA" id="ARBA00003814"/>
    </source>
</evidence>
<dbReference type="PANTHER" id="PTHR20857:SF15">
    <property type="entry name" value="THIAMINE-PHOSPHATE SYNTHASE"/>
    <property type="match status" value="1"/>
</dbReference>
<dbReference type="GO" id="GO:0004789">
    <property type="term" value="F:thiamine-phosphate diphosphorylase activity"/>
    <property type="evidence" value="ECO:0007669"/>
    <property type="project" value="UniProtKB-UniRule"/>
</dbReference>
<dbReference type="NCBIfam" id="TIGR00693">
    <property type="entry name" value="thiE"/>
    <property type="match status" value="1"/>
</dbReference>
<organism evidence="15 16">
    <name type="scientific">Propioniferax innocua</name>
    <dbReference type="NCBI Taxonomy" id="1753"/>
    <lineage>
        <taxon>Bacteria</taxon>
        <taxon>Bacillati</taxon>
        <taxon>Actinomycetota</taxon>
        <taxon>Actinomycetes</taxon>
        <taxon>Propionibacteriales</taxon>
        <taxon>Propionibacteriaceae</taxon>
        <taxon>Propioniferax</taxon>
    </lineage>
</organism>
<evidence type="ECO:0000256" key="10">
    <source>
        <dbReference type="HAMAP-Rule" id="MF_00097"/>
    </source>
</evidence>
<evidence type="ECO:0000256" key="6">
    <source>
        <dbReference type="ARBA" id="ARBA00022977"/>
    </source>
</evidence>
<dbReference type="HAMAP" id="MF_00097">
    <property type="entry name" value="TMP_synthase"/>
    <property type="match status" value="1"/>
</dbReference>
<accession>A0A542ZR96</accession>
<comment type="pathway">
    <text evidence="2 10 12">Cofactor biosynthesis; thiamine diphosphate biosynthesis; thiamine phosphate from 4-amino-2-methyl-5-diphosphomethylpyrimidine and 4-methyl-5-(2-phosphoethyl)-thiazole: step 1/1.</text>
</comment>
<comment type="caution">
    <text evidence="10">Lacks conserved residue(s) required for the propagation of feature annotation.</text>
</comment>
<gene>
    <name evidence="10" type="primary">thiE</name>
    <name evidence="15" type="ORF">FB460_0607</name>
</gene>
<evidence type="ECO:0000256" key="7">
    <source>
        <dbReference type="ARBA" id="ARBA00047334"/>
    </source>
</evidence>
<dbReference type="CDD" id="cd00564">
    <property type="entry name" value="TMP_TenI"/>
    <property type="match status" value="1"/>
</dbReference>
<feature type="region of interest" description="Disordered" evidence="13">
    <location>
        <begin position="219"/>
        <end position="240"/>
    </location>
</feature>
<dbReference type="GO" id="GO:0009228">
    <property type="term" value="P:thiamine biosynthetic process"/>
    <property type="evidence" value="ECO:0007669"/>
    <property type="project" value="UniProtKB-KW"/>
</dbReference>
<feature type="compositionally biased region" description="Basic and acidic residues" evidence="13">
    <location>
        <begin position="219"/>
        <end position="229"/>
    </location>
</feature>
<evidence type="ECO:0000313" key="15">
    <source>
        <dbReference type="EMBL" id="TQL62816.1"/>
    </source>
</evidence>
<evidence type="ECO:0000256" key="11">
    <source>
        <dbReference type="RuleBase" id="RU003826"/>
    </source>
</evidence>
<keyword evidence="16" id="KW-1185">Reference proteome</keyword>
<dbReference type="InterPro" id="IPR036206">
    <property type="entry name" value="ThiamineP_synth_sf"/>
</dbReference>
<keyword evidence="3 10" id="KW-0808">Transferase</keyword>
<feature type="binding site" evidence="10">
    <location>
        <begin position="138"/>
        <end position="140"/>
    </location>
    <ligand>
        <name>2-[(2R,5Z)-2-carboxy-4-methylthiazol-5(2H)-ylidene]ethyl phosphate</name>
        <dbReference type="ChEBI" id="CHEBI:62899"/>
    </ligand>
</feature>
<dbReference type="InterPro" id="IPR022998">
    <property type="entry name" value="ThiamineP_synth_TenI"/>
</dbReference>
<dbReference type="InterPro" id="IPR013785">
    <property type="entry name" value="Aldolase_TIM"/>
</dbReference>
<evidence type="ECO:0000256" key="8">
    <source>
        <dbReference type="ARBA" id="ARBA00047851"/>
    </source>
</evidence>
<dbReference type="PANTHER" id="PTHR20857">
    <property type="entry name" value="THIAMINE-PHOSPHATE PYROPHOSPHORYLASE"/>
    <property type="match status" value="1"/>
</dbReference>
<feature type="binding site" evidence="10">
    <location>
        <position position="92"/>
    </location>
    <ligand>
        <name>Mg(2+)</name>
        <dbReference type="ChEBI" id="CHEBI:18420"/>
    </ligand>
</feature>
<evidence type="ECO:0000259" key="14">
    <source>
        <dbReference type="Pfam" id="PF02581"/>
    </source>
</evidence>
<comment type="catalytic activity">
    <reaction evidence="7 10 11">
        <text>4-methyl-5-(2-phosphooxyethyl)-thiazole + 4-amino-2-methyl-5-(diphosphooxymethyl)pyrimidine + H(+) = thiamine phosphate + diphosphate</text>
        <dbReference type="Rhea" id="RHEA:22328"/>
        <dbReference type="ChEBI" id="CHEBI:15378"/>
        <dbReference type="ChEBI" id="CHEBI:33019"/>
        <dbReference type="ChEBI" id="CHEBI:37575"/>
        <dbReference type="ChEBI" id="CHEBI:57841"/>
        <dbReference type="ChEBI" id="CHEBI:58296"/>
        <dbReference type="EC" id="2.5.1.3"/>
    </reaction>
</comment>
<comment type="cofactor">
    <cofactor evidence="10">
        <name>Mg(2+)</name>
        <dbReference type="ChEBI" id="CHEBI:18420"/>
    </cofactor>
    <text evidence="10">Binds 1 Mg(2+) ion per subunit.</text>
</comment>
<dbReference type="EMBL" id="VFOR01000001">
    <property type="protein sequence ID" value="TQL62816.1"/>
    <property type="molecule type" value="Genomic_DNA"/>
</dbReference>
<sequence>MGIRQRLNLSRLYLCTDLRTEKGDFFDFVRAVFAGGVDLLQVRDKKAAPEAVAEAISEVRRMAPMRSLVVVNDSPQIAGGCQADVLHIGQDDMPPGEARGYLHDHALIGRSTHSVEQADAANADGDVDYFCVGPVHATPTKPTYVPVGLDLVRHAARIAPPFARDAKPWFAIGGINAGTLEPILDAGARRIVVVRALTQASDPETAARELRTRLDEAWAEGRTEAEQMRDAWTPGTEGRD</sequence>
<keyword evidence="4 10" id="KW-0479">Metal-binding</keyword>
<evidence type="ECO:0000256" key="12">
    <source>
        <dbReference type="RuleBase" id="RU004253"/>
    </source>
</evidence>
<comment type="function">
    <text evidence="1 10">Condenses 4-methyl-5-(beta-hydroxyethyl)thiazole monophosphate (THZ-P) and 2-methyl-4-amino-5-hydroxymethyl pyrimidine pyrophosphate (HMP-PP) to form thiamine monophosphate (TMP).</text>
</comment>
<evidence type="ECO:0000256" key="5">
    <source>
        <dbReference type="ARBA" id="ARBA00022842"/>
    </source>
</evidence>
<protein>
    <recommendedName>
        <fullName evidence="10">Thiamine-phosphate synthase</fullName>
        <shortName evidence="10">TP synthase</shortName>
        <shortName evidence="10">TPS</shortName>
        <ecNumber evidence="10">2.5.1.3</ecNumber>
    </recommendedName>
    <alternativeName>
        <fullName evidence="10">Thiamine-phosphate pyrophosphorylase</fullName>
        <shortName evidence="10">TMP pyrophosphorylase</shortName>
        <shortName evidence="10">TMP-PPase</shortName>
    </alternativeName>
</protein>